<evidence type="ECO:0000256" key="4">
    <source>
        <dbReference type="ARBA" id="ARBA00022679"/>
    </source>
</evidence>
<keyword evidence="6" id="KW-0460">Magnesium</keyword>
<dbReference type="SFLD" id="SFLDS00005">
    <property type="entry name" value="Isoprenoid_Synthase_Type_I"/>
    <property type="match status" value="1"/>
</dbReference>
<dbReference type="GO" id="GO:0005737">
    <property type="term" value="C:cytoplasm"/>
    <property type="evidence" value="ECO:0007669"/>
    <property type="project" value="UniProtKB-ARBA"/>
</dbReference>
<organism evidence="9 10">
    <name type="scientific">Apatococcus fuscideae</name>
    <dbReference type="NCBI Taxonomy" id="2026836"/>
    <lineage>
        <taxon>Eukaryota</taxon>
        <taxon>Viridiplantae</taxon>
        <taxon>Chlorophyta</taxon>
        <taxon>core chlorophytes</taxon>
        <taxon>Trebouxiophyceae</taxon>
        <taxon>Chlorellales</taxon>
        <taxon>Chlorellaceae</taxon>
        <taxon>Apatococcus</taxon>
    </lineage>
</organism>
<comment type="similarity">
    <text evidence="3 8">Belongs to the FPP/GGPP synthase family.</text>
</comment>
<dbReference type="InterPro" id="IPR000092">
    <property type="entry name" value="Polyprenyl_synt"/>
</dbReference>
<reference evidence="9 10" key="1">
    <citation type="journal article" date="2024" name="Nat. Commun.">
        <title>Phylogenomics reveals the evolutionary origins of lichenization in chlorophyte algae.</title>
        <authorList>
            <person name="Puginier C."/>
            <person name="Libourel C."/>
            <person name="Otte J."/>
            <person name="Skaloud P."/>
            <person name="Haon M."/>
            <person name="Grisel S."/>
            <person name="Petersen M."/>
            <person name="Berrin J.G."/>
            <person name="Delaux P.M."/>
            <person name="Dal Grande F."/>
            <person name="Keller J."/>
        </authorList>
    </citation>
    <scope>NUCLEOTIDE SEQUENCE [LARGE SCALE GENOMIC DNA]</scope>
    <source>
        <strain evidence="9 10">SAG 2523</strain>
    </source>
</reference>
<dbReference type="InterPro" id="IPR053378">
    <property type="entry name" value="Prenyl_diphosphate_synthase"/>
</dbReference>
<dbReference type="PANTHER" id="PTHR43281">
    <property type="entry name" value="FARNESYL DIPHOSPHATE SYNTHASE"/>
    <property type="match status" value="1"/>
</dbReference>
<keyword evidence="5" id="KW-0479">Metal-binding</keyword>
<keyword evidence="4 8" id="KW-0808">Transferase</keyword>
<comment type="cofactor">
    <cofactor evidence="1">
        <name>Mg(2+)</name>
        <dbReference type="ChEBI" id="CHEBI:18420"/>
    </cofactor>
</comment>
<dbReference type="GO" id="GO:0004659">
    <property type="term" value="F:prenyltransferase activity"/>
    <property type="evidence" value="ECO:0007669"/>
    <property type="project" value="InterPro"/>
</dbReference>
<keyword evidence="7" id="KW-0414">Isoprene biosynthesis</keyword>
<dbReference type="InterPro" id="IPR054848">
    <property type="entry name" value="GGPPSyn_CRT-like"/>
</dbReference>
<evidence type="ECO:0000256" key="5">
    <source>
        <dbReference type="ARBA" id="ARBA00022723"/>
    </source>
</evidence>
<dbReference type="Gene3D" id="1.10.600.10">
    <property type="entry name" value="Farnesyl Diphosphate Synthase"/>
    <property type="match status" value="1"/>
</dbReference>
<evidence type="ECO:0000256" key="8">
    <source>
        <dbReference type="RuleBase" id="RU004466"/>
    </source>
</evidence>
<name>A0AAW1T986_9CHLO</name>
<dbReference type="GO" id="GO:0008299">
    <property type="term" value="P:isoprenoid biosynthetic process"/>
    <property type="evidence" value="ECO:0007669"/>
    <property type="project" value="UniProtKB-KW"/>
</dbReference>
<dbReference type="SFLD" id="SFLDG01017">
    <property type="entry name" value="Polyprenyl_Transferase_Like"/>
    <property type="match status" value="1"/>
</dbReference>
<sequence length="373" mass="40234">MQIGMRLRPASENLHSPACSLGSLEKQQRLPSSNICLKQSTVASRACTQHRSKRSRCQAQVHAAADLAEKPAEASLADFDFEKYSYQRSKMINQALDKALPMAYPPDVVESMRYSLLAGGKRIRPALCLAACELVGGDLEKAIPSACAMEMLHTMSLIHDDLPSMDNDDMRRNKPTNHKVYGEDVAILAGDALLAFAFEHIARATKNVPAERVVQVICEVGKAVGAEGLVGGQIVDLKSEGLGRGVGLETLQYIHEHKTAALLEASVVSGAIVGGANPQQIEDLRKYSRSIGLAFQVVDDILDCTSTSEVLGKTAGKDLATDKTTYPSLLGLERSKEVADELINAAHDALASYDPLKAAPLRALAEFVRSRKN</sequence>
<dbReference type="EMBL" id="JALJOV010000255">
    <property type="protein sequence ID" value="KAK9865378.1"/>
    <property type="molecule type" value="Genomic_DNA"/>
</dbReference>
<dbReference type="PANTHER" id="PTHR43281:SF1">
    <property type="entry name" value="FARNESYL DIPHOSPHATE SYNTHASE"/>
    <property type="match status" value="1"/>
</dbReference>
<dbReference type="AlphaFoldDB" id="A0AAW1T986"/>
<comment type="caution">
    <text evidence="9">The sequence shown here is derived from an EMBL/GenBank/DDBJ whole genome shotgun (WGS) entry which is preliminary data.</text>
</comment>
<evidence type="ECO:0000256" key="2">
    <source>
        <dbReference type="ARBA" id="ARBA00005128"/>
    </source>
</evidence>
<dbReference type="CDD" id="cd00685">
    <property type="entry name" value="Trans_IPPS_HT"/>
    <property type="match status" value="1"/>
</dbReference>
<dbReference type="InterPro" id="IPR033749">
    <property type="entry name" value="Polyprenyl_synt_CS"/>
</dbReference>
<evidence type="ECO:0008006" key="11">
    <source>
        <dbReference type="Google" id="ProtNLM"/>
    </source>
</evidence>
<gene>
    <name evidence="9" type="ORF">WJX84_008435</name>
</gene>
<dbReference type="GO" id="GO:0046872">
    <property type="term" value="F:metal ion binding"/>
    <property type="evidence" value="ECO:0007669"/>
    <property type="project" value="UniProtKB-KW"/>
</dbReference>
<evidence type="ECO:0000256" key="6">
    <source>
        <dbReference type="ARBA" id="ARBA00022842"/>
    </source>
</evidence>
<keyword evidence="10" id="KW-1185">Reference proteome</keyword>
<dbReference type="FunFam" id="1.10.600.10:FF:000001">
    <property type="entry name" value="Geranylgeranyl diphosphate synthase"/>
    <property type="match status" value="1"/>
</dbReference>
<dbReference type="SUPFAM" id="SSF48576">
    <property type="entry name" value="Terpenoid synthases"/>
    <property type="match status" value="1"/>
</dbReference>
<dbReference type="PROSITE" id="PS00444">
    <property type="entry name" value="POLYPRENYL_SYNTHASE_2"/>
    <property type="match status" value="1"/>
</dbReference>
<evidence type="ECO:0000256" key="1">
    <source>
        <dbReference type="ARBA" id="ARBA00001946"/>
    </source>
</evidence>
<accession>A0AAW1T986</accession>
<protein>
    <recommendedName>
        <fullName evidence="11">Geranylgeranyl diphosphate synthase</fullName>
    </recommendedName>
</protein>
<comment type="pathway">
    <text evidence="2">Isoprenoid biosynthesis.</text>
</comment>
<proteinExistence type="inferred from homology"/>
<dbReference type="Pfam" id="PF00348">
    <property type="entry name" value="polyprenyl_synt"/>
    <property type="match status" value="1"/>
</dbReference>
<dbReference type="NCBIfam" id="NF045685">
    <property type="entry name" value="GGPPSynCrtE"/>
    <property type="match status" value="1"/>
</dbReference>
<dbReference type="Proteomes" id="UP001485043">
    <property type="component" value="Unassembled WGS sequence"/>
</dbReference>
<evidence type="ECO:0000256" key="3">
    <source>
        <dbReference type="ARBA" id="ARBA00006706"/>
    </source>
</evidence>
<evidence type="ECO:0000256" key="7">
    <source>
        <dbReference type="ARBA" id="ARBA00023229"/>
    </source>
</evidence>
<evidence type="ECO:0000313" key="9">
    <source>
        <dbReference type="EMBL" id="KAK9865378.1"/>
    </source>
</evidence>
<dbReference type="NCBIfam" id="NF045485">
    <property type="entry name" value="FPPsyn"/>
    <property type="match status" value="1"/>
</dbReference>
<evidence type="ECO:0000313" key="10">
    <source>
        <dbReference type="Proteomes" id="UP001485043"/>
    </source>
</evidence>
<dbReference type="InterPro" id="IPR008949">
    <property type="entry name" value="Isoprenoid_synthase_dom_sf"/>
</dbReference>